<name>A0A1M7T8Q8_9BRAD</name>
<evidence type="ECO:0000256" key="1">
    <source>
        <dbReference type="SAM" id="MobiDB-lite"/>
    </source>
</evidence>
<dbReference type="Proteomes" id="UP000184096">
    <property type="component" value="Chromosome I"/>
</dbReference>
<gene>
    <name evidence="2" type="ORF">SAMN05444170_1119</name>
</gene>
<dbReference type="OrthoDB" id="983175at2"/>
<dbReference type="Pfam" id="PF12779">
    <property type="entry name" value="WXXGXW"/>
    <property type="match status" value="2"/>
</dbReference>
<protein>
    <submittedName>
        <fullName evidence="2">YXWGXW repeat-containing protein</fullName>
    </submittedName>
</protein>
<dbReference type="AlphaFoldDB" id="A0A1M7T8Q8"/>
<accession>A0A1M7T8Q8</accession>
<organism evidence="2 3">
    <name type="scientific">Bradyrhizobium erythrophlei</name>
    <dbReference type="NCBI Taxonomy" id="1437360"/>
    <lineage>
        <taxon>Bacteria</taxon>
        <taxon>Pseudomonadati</taxon>
        <taxon>Pseudomonadota</taxon>
        <taxon>Alphaproteobacteria</taxon>
        <taxon>Hyphomicrobiales</taxon>
        <taxon>Nitrobacteraceae</taxon>
        <taxon>Bradyrhizobium</taxon>
    </lineage>
</organism>
<sequence length="296" mass="32082">MLGAPQYTAPRVMVGQDMRKLAAGLVSLSLISGPCALAQSANSMADSNFPNPGFLQVPPHFQPRPPNSAHMVTSTPPPLPSYAQPAIPEEGYLWMPGFWARRDDIRDYYWVPGTWVKPPRAGLLWTPPYWSRVDDGYVFHDGYWAEAVGFYGGIDYGYGYGGNGYQGGRWDNGSFFYNSAVNNFGSLRIAHDYNQPVAHDDDAVHVSFNGGKRGAKARPTPEQEMLARGTHLAPTAEQQAHFDMAAKDRSLYSKLNGGEPGLAATSHGAVFAGPGVTRSSQRANNDARALSGGGMK</sequence>
<proteinExistence type="predicted"/>
<evidence type="ECO:0000313" key="2">
    <source>
        <dbReference type="EMBL" id="SHN67093.1"/>
    </source>
</evidence>
<dbReference type="InterPro" id="IPR024447">
    <property type="entry name" value="YXWGXW_rpt"/>
</dbReference>
<reference evidence="3" key="1">
    <citation type="submission" date="2016-11" db="EMBL/GenBank/DDBJ databases">
        <authorList>
            <person name="Varghese N."/>
            <person name="Submissions S."/>
        </authorList>
    </citation>
    <scope>NUCLEOTIDE SEQUENCE [LARGE SCALE GENOMIC DNA]</scope>
    <source>
        <strain evidence="3">GAS401</strain>
    </source>
</reference>
<evidence type="ECO:0000313" key="3">
    <source>
        <dbReference type="Proteomes" id="UP000184096"/>
    </source>
</evidence>
<keyword evidence="3" id="KW-1185">Reference proteome</keyword>
<dbReference type="EMBL" id="LT670849">
    <property type="protein sequence ID" value="SHN67093.1"/>
    <property type="molecule type" value="Genomic_DNA"/>
</dbReference>
<feature type="region of interest" description="Disordered" evidence="1">
    <location>
        <begin position="274"/>
        <end position="296"/>
    </location>
</feature>